<evidence type="ECO:0000256" key="1">
    <source>
        <dbReference type="ARBA" id="ARBA00022448"/>
    </source>
</evidence>
<dbReference type="Gene3D" id="3.40.50.300">
    <property type="entry name" value="P-loop containing nucleotide triphosphate hydrolases"/>
    <property type="match status" value="1"/>
</dbReference>
<dbReference type="SUPFAM" id="SSF52540">
    <property type="entry name" value="P-loop containing nucleoside triphosphate hydrolases"/>
    <property type="match status" value="1"/>
</dbReference>
<keyword evidence="1" id="KW-0813">Transport</keyword>
<dbReference type="Proteomes" id="UP000645966">
    <property type="component" value="Unassembled WGS sequence"/>
</dbReference>
<evidence type="ECO:0000256" key="3">
    <source>
        <dbReference type="ARBA" id="ARBA00022840"/>
    </source>
</evidence>
<dbReference type="InterPro" id="IPR027417">
    <property type="entry name" value="P-loop_NTPase"/>
</dbReference>
<proteinExistence type="predicted"/>
<comment type="caution">
    <text evidence="5">The sequence shown here is derived from an EMBL/GenBank/DDBJ whole genome shotgun (WGS) entry which is preliminary data.</text>
</comment>
<dbReference type="InterPro" id="IPR015854">
    <property type="entry name" value="ABC_transpr_LolD-like"/>
</dbReference>
<gene>
    <name evidence="5" type="ORF">JDV75_05085</name>
</gene>
<evidence type="ECO:0000313" key="6">
    <source>
        <dbReference type="Proteomes" id="UP000645966"/>
    </source>
</evidence>
<keyword evidence="3 5" id="KW-0067">ATP-binding</keyword>
<dbReference type="InterPro" id="IPR017871">
    <property type="entry name" value="ABC_transporter-like_CS"/>
</dbReference>
<evidence type="ECO:0000256" key="2">
    <source>
        <dbReference type="ARBA" id="ARBA00022741"/>
    </source>
</evidence>
<keyword evidence="2" id="KW-0547">Nucleotide-binding</keyword>
<dbReference type="PROSITE" id="PS00211">
    <property type="entry name" value="ABC_TRANSPORTER_1"/>
    <property type="match status" value="1"/>
</dbReference>
<protein>
    <submittedName>
        <fullName evidence="5">ABC transporter ATP-binding protein</fullName>
    </submittedName>
</protein>
<feature type="domain" description="ABC transporter" evidence="4">
    <location>
        <begin position="7"/>
        <end position="239"/>
    </location>
</feature>
<evidence type="ECO:0000313" key="5">
    <source>
        <dbReference type="EMBL" id="MBI8989133.1"/>
    </source>
</evidence>
<dbReference type="AlphaFoldDB" id="A0A934I8B8"/>
<name>A0A934I8B8_9CORY</name>
<dbReference type="InterPro" id="IPR017911">
    <property type="entry name" value="MacB-like_ATP-bd"/>
</dbReference>
<dbReference type="GO" id="GO:0005524">
    <property type="term" value="F:ATP binding"/>
    <property type="evidence" value="ECO:0007669"/>
    <property type="project" value="UniProtKB-KW"/>
</dbReference>
<dbReference type="GO" id="GO:0022857">
    <property type="term" value="F:transmembrane transporter activity"/>
    <property type="evidence" value="ECO:0007669"/>
    <property type="project" value="TreeGrafter"/>
</dbReference>
<reference evidence="5" key="1">
    <citation type="submission" date="2020-12" db="EMBL/GenBank/DDBJ databases">
        <title>Genome public.</title>
        <authorList>
            <person name="Sun Q."/>
        </authorList>
    </citation>
    <scope>NUCLEOTIDE SEQUENCE</scope>
    <source>
        <strain evidence="5">CCM 8863</strain>
    </source>
</reference>
<dbReference type="InterPro" id="IPR003439">
    <property type="entry name" value="ABC_transporter-like_ATP-bd"/>
</dbReference>
<dbReference type="Pfam" id="PF00005">
    <property type="entry name" value="ABC_tran"/>
    <property type="match status" value="1"/>
</dbReference>
<dbReference type="GO" id="GO:0016887">
    <property type="term" value="F:ATP hydrolysis activity"/>
    <property type="evidence" value="ECO:0007669"/>
    <property type="project" value="InterPro"/>
</dbReference>
<dbReference type="RefSeq" id="WP_198738147.1">
    <property type="nucleotide sequence ID" value="NZ_JAEIOS010000011.1"/>
</dbReference>
<keyword evidence="6" id="KW-1185">Reference proteome</keyword>
<evidence type="ECO:0000259" key="4">
    <source>
        <dbReference type="PROSITE" id="PS50893"/>
    </source>
</evidence>
<dbReference type="PROSITE" id="PS50893">
    <property type="entry name" value="ABC_TRANSPORTER_2"/>
    <property type="match status" value="1"/>
</dbReference>
<dbReference type="PANTHER" id="PTHR24220">
    <property type="entry name" value="IMPORT ATP-BINDING PROTEIN"/>
    <property type="match status" value="1"/>
</dbReference>
<accession>A0A934I8B8</accession>
<dbReference type="CDD" id="cd03255">
    <property type="entry name" value="ABC_MJ0796_LolCDE_FtsE"/>
    <property type="match status" value="1"/>
</dbReference>
<dbReference type="EMBL" id="JAEIOS010000011">
    <property type="protein sequence ID" value="MBI8989133.1"/>
    <property type="molecule type" value="Genomic_DNA"/>
</dbReference>
<dbReference type="SMART" id="SM00382">
    <property type="entry name" value="AAA"/>
    <property type="match status" value="1"/>
</dbReference>
<organism evidence="5 6">
    <name type="scientific">Corynebacterium meridianum</name>
    <dbReference type="NCBI Taxonomy" id="2765363"/>
    <lineage>
        <taxon>Bacteria</taxon>
        <taxon>Bacillati</taxon>
        <taxon>Actinomycetota</taxon>
        <taxon>Actinomycetes</taxon>
        <taxon>Mycobacteriales</taxon>
        <taxon>Corynebacteriaceae</taxon>
        <taxon>Corynebacterium</taxon>
    </lineage>
</organism>
<sequence>MSSRPVLVLDHVTLTFPDGAGEITAVDRASLSLDAGELIAITGPSGSGKSSLLAVASTLQPPTSGSIRLRDRELAGLSSREAATVRRNDIGIVFQQPNLIGSLTATEQLMMTRHLESPWRRRSPKATTRNRALELLERLGLAEARDRNVGALSGGQRQRVNIARALMNSPALLVVDEPTSALDSGRSADVMDLLLELVAEEKAGTLLVTHDEEAARRADRRFTMVDGKLTEDHRALVGS</sequence>
<dbReference type="InterPro" id="IPR003593">
    <property type="entry name" value="AAA+_ATPase"/>
</dbReference>
<dbReference type="PANTHER" id="PTHR24220:SF685">
    <property type="entry name" value="ABC TRANSPORTER RELATED"/>
    <property type="match status" value="1"/>
</dbReference>
<dbReference type="GO" id="GO:0005886">
    <property type="term" value="C:plasma membrane"/>
    <property type="evidence" value="ECO:0007669"/>
    <property type="project" value="TreeGrafter"/>
</dbReference>